<dbReference type="OrthoDB" id="3795586at2759"/>
<dbReference type="InterPro" id="IPR021514">
    <property type="entry name" value="DUF3176"/>
</dbReference>
<dbReference type="AlphaFoldDB" id="A0A9W8Y5N1"/>
<name>A0A9W8Y5N1_9PLEO</name>
<evidence type="ECO:0000313" key="2">
    <source>
        <dbReference type="EMBL" id="KAJ4366794.1"/>
    </source>
</evidence>
<feature type="transmembrane region" description="Helical" evidence="1">
    <location>
        <begin position="133"/>
        <end position="153"/>
    </location>
</feature>
<protein>
    <submittedName>
        <fullName evidence="2">Uncharacterized protein</fullName>
    </submittedName>
</protein>
<gene>
    <name evidence="2" type="ORF">N0V83_007319</name>
</gene>
<accession>A0A9W8Y5N1</accession>
<feature type="transmembrane region" description="Helical" evidence="1">
    <location>
        <begin position="63"/>
        <end position="81"/>
    </location>
</feature>
<evidence type="ECO:0000256" key="1">
    <source>
        <dbReference type="SAM" id="Phobius"/>
    </source>
</evidence>
<keyword evidence="1" id="KW-0812">Transmembrane</keyword>
<proteinExistence type="predicted"/>
<dbReference type="Proteomes" id="UP001140560">
    <property type="component" value="Unassembled WGS sequence"/>
</dbReference>
<keyword evidence="1" id="KW-1133">Transmembrane helix</keyword>
<sequence>MQPGDETPMLLTDDTTSQPTTQQTIPLVLTKWLPEIISVLVALAVLLEIVILLAVYDGHPNPLWSGGITLNAIISFASMVFRTSLMVPVASCLSQLSWVWLAQGRRQLFDVVRFDQASRGPYGSLKLLFWHPVQSYTFIGACVTILSLVIGPFPQQSMVFYSDLVIDSSTISYASYAFDCNASVGFLSPSHEGPALRTPFNMKSAIYNGIFSSVTTSPPVPPFSCPSGNCSWDPFPTLALNVQCRDAPEQYRLNCSEADYHGETFPERCMIVAAEEPAKKTHLIMFPTEVGSTTMHFAISYVGTVSDLNASLWTMPIGGRVDFEWVRATDLLIARNNESDSWQSYVARNSTIESRQCIFSTSLQSVTAYVVNGAYDEFITNDLVNATANDAKQVVNTTYTYAYTGYDGISWSMTLPEPQQEALLTDICIPFQDLKAARGSVLSFNRYANVSMSSDDELIGADIMKTLYYVPNLTETAHAIARHMTVALRSVQTSIDLQDDNLNNGDLPNDYIAPKHRVPGLVYINKIHVLVRWGWLALPAFLAALVCALLIATILISEKENVGVWKDSPLPLLLFSRWEGERKSDIGHAQTEKDIRRAAEGIRVELGNDIDESGSIQDRIEVKKLGAKSNKERAAESISGFSFSELLPYTSKSTNT</sequence>
<dbReference type="Pfam" id="PF11374">
    <property type="entry name" value="DUF3176"/>
    <property type="match status" value="1"/>
</dbReference>
<keyword evidence="1" id="KW-0472">Membrane</keyword>
<feature type="transmembrane region" description="Helical" evidence="1">
    <location>
        <begin position="533"/>
        <end position="556"/>
    </location>
</feature>
<feature type="transmembrane region" description="Helical" evidence="1">
    <location>
        <begin position="36"/>
        <end position="56"/>
    </location>
</feature>
<keyword evidence="3" id="KW-1185">Reference proteome</keyword>
<dbReference type="PANTHER" id="PTHR35394">
    <property type="entry name" value="DUF3176 DOMAIN-CONTAINING PROTEIN"/>
    <property type="match status" value="1"/>
</dbReference>
<organism evidence="2 3">
    <name type="scientific">Neocucurbitaria cava</name>
    <dbReference type="NCBI Taxonomy" id="798079"/>
    <lineage>
        <taxon>Eukaryota</taxon>
        <taxon>Fungi</taxon>
        <taxon>Dikarya</taxon>
        <taxon>Ascomycota</taxon>
        <taxon>Pezizomycotina</taxon>
        <taxon>Dothideomycetes</taxon>
        <taxon>Pleosporomycetidae</taxon>
        <taxon>Pleosporales</taxon>
        <taxon>Pleosporineae</taxon>
        <taxon>Cucurbitariaceae</taxon>
        <taxon>Neocucurbitaria</taxon>
    </lineage>
</organism>
<evidence type="ECO:0000313" key="3">
    <source>
        <dbReference type="Proteomes" id="UP001140560"/>
    </source>
</evidence>
<comment type="caution">
    <text evidence="2">The sequence shown here is derived from an EMBL/GenBank/DDBJ whole genome shotgun (WGS) entry which is preliminary data.</text>
</comment>
<reference evidence="2" key="1">
    <citation type="submission" date="2022-10" db="EMBL/GenBank/DDBJ databases">
        <title>Tapping the CABI collections for fungal endophytes: first genome assemblies for Collariella, Neodidymelliopsis, Ascochyta clinopodiicola, Didymella pomorum, Didymosphaeria variabile, Neocosmospora piperis and Neocucurbitaria cava.</title>
        <authorList>
            <person name="Hill R."/>
        </authorList>
    </citation>
    <scope>NUCLEOTIDE SEQUENCE</scope>
    <source>
        <strain evidence="2">IMI 356814</strain>
    </source>
</reference>
<dbReference type="EMBL" id="JAPEUY010000013">
    <property type="protein sequence ID" value="KAJ4366794.1"/>
    <property type="molecule type" value="Genomic_DNA"/>
</dbReference>
<dbReference type="PANTHER" id="PTHR35394:SF5">
    <property type="entry name" value="DUF3176 DOMAIN-CONTAINING PROTEIN"/>
    <property type="match status" value="1"/>
</dbReference>